<dbReference type="PANTHER" id="PTHR46044">
    <property type="entry name" value="NITRILASE"/>
    <property type="match status" value="1"/>
</dbReference>
<protein>
    <submittedName>
        <fullName evidence="1">Uncharacterized protein</fullName>
    </submittedName>
</protein>
<sequence length="69" mass="7196">MLPEAFLGGYPKGLAFGISVGSRTPSGRDPFRRYHAAAIEVPGPEVEHLASALLAASLDVENSACSPRS</sequence>
<dbReference type="PANTHER" id="PTHR46044:SF1">
    <property type="entry name" value="CN HYDROLASE DOMAIN-CONTAINING PROTEIN"/>
    <property type="match status" value="1"/>
</dbReference>
<dbReference type="RefSeq" id="WP_336535487.1">
    <property type="nucleotide sequence ID" value="NZ_JBBAYL010000002.1"/>
</dbReference>
<proteinExistence type="predicted"/>
<organism evidence="1 2">
    <name type="scientific">Streptomyces brasiliscabiei</name>
    <dbReference type="NCBI Taxonomy" id="2736302"/>
    <lineage>
        <taxon>Bacteria</taxon>
        <taxon>Bacillati</taxon>
        <taxon>Actinomycetota</taxon>
        <taxon>Actinomycetes</taxon>
        <taxon>Kitasatosporales</taxon>
        <taxon>Streptomycetaceae</taxon>
        <taxon>Streptomyces</taxon>
    </lineage>
</organism>
<comment type="caution">
    <text evidence="1">The sequence shown here is derived from an EMBL/GenBank/DDBJ whole genome shotgun (WGS) entry which is preliminary data.</text>
</comment>
<name>A0ABU8G6H6_9ACTN</name>
<dbReference type="InterPro" id="IPR044149">
    <property type="entry name" value="Nitrilases_CHs"/>
</dbReference>
<accession>A0ABU8G6H6</accession>
<reference evidence="1 2" key="1">
    <citation type="submission" date="2024-03" db="EMBL/GenBank/DDBJ databases">
        <title>First Report of Pectobacterium brasiliscabiei causing potato scab in china.</title>
        <authorList>
            <person name="Handique U."/>
        </authorList>
    </citation>
    <scope>NUCLEOTIDE SEQUENCE [LARGE SCALE GENOMIC DNA]</scope>
    <source>
        <strain evidence="1 2">ZRIMU1503</strain>
    </source>
</reference>
<evidence type="ECO:0000313" key="2">
    <source>
        <dbReference type="Proteomes" id="UP001365781"/>
    </source>
</evidence>
<dbReference type="EMBL" id="JBBAYM010000001">
    <property type="protein sequence ID" value="MEI5607810.1"/>
    <property type="molecule type" value="Genomic_DNA"/>
</dbReference>
<gene>
    <name evidence="1" type="ORF">WB403_01390</name>
</gene>
<keyword evidence="2" id="KW-1185">Reference proteome</keyword>
<dbReference type="Proteomes" id="UP001365781">
    <property type="component" value="Unassembled WGS sequence"/>
</dbReference>
<evidence type="ECO:0000313" key="1">
    <source>
        <dbReference type="EMBL" id="MEI5607810.1"/>
    </source>
</evidence>